<feature type="region of interest" description="Disordered" evidence="1">
    <location>
        <begin position="45"/>
        <end position="78"/>
    </location>
</feature>
<dbReference type="Proteomes" id="UP000887574">
    <property type="component" value="Unplaced"/>
</dbReference>
<accession>A0A915EPQ1</accession>
<dbReference type="AlphaFoldDB" id="A0A915EPQ1"/>
<sequence>MHSQGWNPNSQISIVNFESVKNQADIQSTIQETIQQVGRFPMFRKPISGCGSGGGGQLASEQELKHWMKDEVENGQEG</sequence>
<evidence type="ECO:0000313" key="3">
    <source>
        <dbReference type="WBParaSite" id="jg8077"/>
    </source>
</evidence>
<reference evidence="3" key="1">
    <citation type="submission" date="2022-11" db="UniProtKB">
        <authorList>
            <consortium name="WormBaseParasite"/>
        </authorList>
    </citation>
    <scope>IDENTIFICATION</scope>
</reference>
<name>A0A915EPQ1_9BILA</name>
<feature type="compositionally biased region" description="Basic and acidic residues" evidence="1">
    <location>
        <begin position="62"/>
        <end position="72"/>
    </location>
</feature>
<evidence type="ECO:0000313" key="2">
    <source>
        <dbReference type="Proteomes" id="UP000887574"/>
    </source>
</evidence>
<dbReference type="WBParaSite" id="jg8077">
    <property type="protein sequence ID" value="jg8077"/>
    <property type="gene ID" value="jg8077"/>
</dbReference>
<proteinExistence type="predicted"/>
<organism evidence="2 3">
    <name type="scientific">Ditylenchus dipsaci</name>
    <dbReference type="NCBI Taxonomy" id="166011"/>
    <lineage>
        <taxon>Eukaryota</taxon>
        <taxon>Metazoa</taxon>
        <taxon>Ecdysozoa</taxon>
        <taxon>Nematoda</taxon>
        <taxon>Chromadorea</taxon>
        <taxon>Rhabditida</taxon>
        <taxon>Tylenchina</taxon>
        <taxon>Tylenchomorpha</taxon>
        <taxon>Sphaerularioidea</taxon>
        <taxon>Anguinidae</taxon>
        <taxon>Anguininae</taxon>
        <taxon>Ditylenchus</taxon>
    </lineage>
</organism>
<protein>
    <submittedName>
        <fullName evidence="3">Uncharacterized protein</fullName>
    </submittedName>
</protein>
<keyword evidence="2" id="KW-1185">Reference proteome</keyword>
<evidence type="ECO:0000256" key="1">
    <source>
        <dbReference type="SAM" id="MobiDB-lite"/>
    </source>
</evidence>